<protein>
    <recommendedName>
        <fullName evidence="10">CoB--CoM heterodisulfide reductase iron-sulfur subunit A</fullName>
        <ecNumber evidence="10">1.8.-.-</ecNumber>
    </recommendedName>
</protein>
<dbReference type="GO" id="GO:0016491">
    <property type="term" value="F:oxidoreductase activity"/>
    <property type="evidence" value="ECO:0007669"/>
    <property type="project" value="UniProtKB-UniRule"/>
</dbReference>
<dbReference type="Proteomes" id="UP000010866">
    <property type="component" value="Chromosome"/>
</dbReference>
<comment type="cofactor">
    <cofactor evidence="1 10">
        <name>FAD</name>
        <dbReference type="ChEBI" id="CHEBI:57692"/>
    </cofactor>
</comment>
<gene>
    <name evidence="12" type="ordered locus">Metho_1079</name>
</gene>
<evidence type="ECO:0000256" key="2">
    <source>
        <dbReference type="ARBA" id="ARBA00006561"/>
    </source>
</evidence>
<dbReference type="UniPathway" id="UPA00647">
    <property type="reaction ID" value="UER00700"/>
</dbReference>
<keyword evidence="8 10" id="KW-0408">Iron</keyword>
<dbReference type="STRING" id="867904.Metho_1079"/>
<dbReference type="AlphaFoldDB" id="L0KZB0"/>
<evidence type="ECO:0000256" key="9">
    <source>
        <dbReference type="ARBA" id="ARBA00023014"/>
    </source>
</evidence>
<keyword evidence="5 10" id="KW-0479">Metal-binding</keyword>
<accession>L0KZB0</accession>
<dbReference type="InterPro" id="IPR017900">
    <property type="entry name" value="4Fe4S_Fe_S_CS"/>
</dbReference>
<dbReference type="PANTHER" id="PTHR43498:SF1">
    <property type="entry name" value="COB--COM HETERODISULFIDE REDUCTASE IRON-SULFUR SUBUNIT A"/>
    <property type="match status" value="1"/>
</dbReference>
<dbReference type="EC" id="1.8.-.-" evidence="10"/>
<feature type="domain" description="4Fe-4S ferredoxin-type" evidence="11">
    <location>
        <begin position="571"/>
        <end position="599"/>
    </location>
</feature>
<keyword evidence="6 10" id="KW-0274">FAD</keyword>
<name>L0KZB0_METHD</name>
<evidence type="ECO:0000256" key="6">
    <source>
        <dbReference type="ARBA" id="ARBA00022827"/>
    </source>
</evidence>
<evidence type="ECO:0000256" key="1">
    <source>
        <dbReference type="ARBA" id="ARBA00001974"/>
    </source>
</evidence>
<evidence type="ECO:0000256" key="8">
    <source>
        <dbReference type="ARBA" id="ARBA00023004"/>
    </source>
</evidence>
<proteinExistence type="inferred from homology"/>
<feature type="domain" description="4Fe-4S ferredoxin-type" evidence="11">
    <location>
        <begin position="233"/>
        <end position="265"/>
    </location>
</feature>
<dbReference type="NCBIfam" id="NF040770">
    <property type="entry name" value="hetero_SS_HdrA2"/>
    <property type="match status" value="1"/>
</dbReference>
<dbReference type="PROSITE" id="PS00198">
    <property type="entry name" value="4FE4S_FER_1"/>
    <property type="match status" value="2"/>
</dbReference>
<sequence>MRIGVYICHCGLNIAHVINVHSLQEKVSKLKDVVLVKDLQFMCSDSGQDSIAEDIKAHDLDHILVAACSPKLHEPTFRRVLQKAGLNKYMLEMVNIREQCSWVHMAEPQLATQKAFDLIRMGLARLKLLDPLQIKTVTANKSVLIIGGGVAGIEAALTLADSGYHVHMVEKEPTIGGKMALLNEVFPTNDCSICVLAPKMTDVQQHPSVDLMTMAEVSEVRGFAGNFQVTVTKKPRYVIEDRCKGCVDECSRVCPVEMANRFDMGMGRTKAINMPIPQAVPQVAYIDSDYCVGCGLCMQACPADAIDYNMKEETISIKVGAIILASGYKIFDAARKEEYGYGVYPDVITNMELERLLNASGPTRGKVLVPSTRQIPKKVAFIQCVGSRDETVGNPYCSRVCCMSAMKNAQLLKERYHDIEIVIHYIDIRAAGEMYEEYYIRSQSMGIDFIRGKVAEVQQDLNNKLFMRFEDTLSSEVTEEYYDLVVLSTGMEAPDDADKISRVLNLSRRTDRFFAIAHPKMRPVDSHVKGIYIAGCASGPKEIQAAIAQGLAASAKTMQLLTWGELETDPLSAHVDEEKCIGCKICEDVCQFGKIKVINGKATVDEVSCYGCGACSASCPTDAIMMRNSTDEQILAQVRAATEVKSEFPLIVAFLCNWCSYTCADLAGVSRIQYPTNIRAIRVMCAGRVDPDFVLEAFKGGADGVLVAGCRLGECHYIFANYSAKKRMEVLQGVLEDIGIDPHRLKVEWISAAEGERFARSIESFVDELKEIGPIGSELLEGHNDG</sequence>
<dbReference type="Gene3D" id="3.30.70.20">
    <property type="match status" value="2"/>
</dbReference>
<evidence type="ECO:0000256" key="4">
    <source>
        <dbReference type="ARBA" id="ARBA00022630"/>
    </source>
</evidence>
<keyword evidence="3 10" id="KW-0004">4Fe-4S</keyword>
<dbReference type="OrthoDB" id="32867at2157"/>
<comment type="cofactor">
    <cofactor evidence="10">
        <name>[4Fe-4S] cluster</name>
        <dbReference type="ChEBI" id="CHEBI:49883"/>
    </cofactor>
</comment>
<evidence type="ECO:0000313" key="12">
    <source>
        <dbReference type="EMBL" id="AGB49314.1"/>
    </source>
</evidence>
<keyword evidence="13" id="KW-1185">Reference proteome</keyword>
<keyword evidence="4 10" id="KW-0285">Flavoprotein</keyword>
<evidence type="ECO:0000256" key="10">
    <source>
        <dbReference type="RuleBase" id="RU366072"/>
    </source>
</evidence>
<organism evidence="12 13">
    <name type="scientific">Methanomethylovorans hollandica (strain DSM 15978 / NBRC 107637 / DMS1)</name>
    <dbReference type="NCBI Taxonomy" id="867904"/>
    <lineage>
        <taxon>Archaea</taxon>
        <taxon>Methanobacteriati</taxon>
        <taxon>Methanobacteriota</taxon>
        <taxon>Stenosarchaea group</taxon>
        <taxon>Methanomicrobia</taxon>
        <taxon>Methanosarcinales</taxon>
        <taxon>Methanosarcinaceae</taxon>
        <taxon>Methanomethylovorans</taxon>
    </lineage>
</organism>
<evidence type="ECO:0000256" key="7">
    <source>
        <dbReference type="ARBA" id="ARBA00023002"/>
    </source>
</evidence>
<evidence type="ECO:0000256" key="5">
    <source>
        <dbReference type="ARBA" id="ARBA00022723"/>
    </source>
</evidence>
<dbReference type="Pfam" id="PF02662">
    <property type="entry name" value="FlpD"/>
    <property type="match status" value="1"/>
</dbReference>
<evidence type="ECO:0000313" key="13">
    <source>
        <dbReference type="Proteomes" id="UP000010866"/>
    </source>
</evidence>
<dbReference type="PROSITE" id="PS51379">
    <property type="entry name" value="4FE4S_FER_2"/>
    <property type="match status" value="4"/>
</dbReference>
<dbReference type="EMBL" id="CP003362">
    <property type="protein sequence ID" value="AGB49314.1"/>
    <property type="molecule type" value="Genomic_DNA"/>
</dbReference>
<dbReference type="HOGENOM" id="CLU_020302_0_0_2"/>
<dbReference type="InterPro" id="IPR017896">
    <property type="entry name" value="4Fe4S_Fe-S-bd"/>
</dbReference>
<dbReference type="SUPFAM" id="SSF51905">
    <property type="entry name" value="FAD/NAD(P)-binding domain"/>
    <property type="match status" value="1"/>
</dbReference>
<evidence type="ECO:0000259" key="11">
    <source>
        <dbReference type="PROSITE" id="PS51379"/>
    </source>
</evidence>
<dbReference type="KEGG" id="mhz:Metho_1079"/>
<dbReference type="RefSeq" id="WP_015324480.1">
    <property type="nucleotide sequence ID" value="NC_019977.1"/>
</dbReference>
<comment type="function">
    <text evidence="10">Part of a complex that catalyzes the reversible reduction of CoM-S-S-CoB to the thiol-coenzymes H-S-CoM (coenzyme M) and H-S-CoB (coenzyme B).</text>
</comment>
<dbReference type="Pfam" id="PF12831">
    <property type="entry name" value="FAD_oxidored"/>
    <property type="match status" value="1"/>
</dbReference>
<dbReference type="GeneID" id="14406888"/>
<comment type="similarity">
    <text evidence="2 10">Belongs to the HdrA family.</text>
</comment>
<keyword evidence="7 10" id="KW-0560">Oxidoreductase</keyword>
<comment type="pathway">
    <text evidence="10">Cofactor metabolism; coenzyme M-coenzyme B heterodisulfide reduction; coenzyme B and coenzyme M from coenzyme M-coenzyme B heterodisulfide: step 1/1.</text>
</comment>
<dbReference type="InterPro" id="IPR036188">
    <property type="entry name" value="FAD/NAD-bd_sf"/>
</dbReference>
<dbReference type="Pfam" id="PF00037">
    <property type="entry name" value="Fer4"/>
    <property type="match status" value="1"/>
</dbReference>
<feature type="domain" description="4Fe-4S ferredoxin-type" evidence="11">
    <location>
        <begin position="600"/>
        <end position="629"/>
    </location>
</feature>
<reference evidence="13" key="1">
    <citation type="submission" date="2012-02" db="EMBL/GenBank/DDBJ databases">
        <title>Complete sequence of chromosome of Methanomethylovorans hollandica DSM 15978.</title>
        <authorList>
            <person name="Lucas S."/>
            <person name="Copeland A."/>
            <person name="Lapidus A."/>
            <person name="Glavina del Rio T."/>
            <person name="Dalin E."/>
            <person name="Tice H."/>
            <person name="Bruce D."/>
            <person name="Goodwin L."/>
            <person name="Pitluck S."/>
            <person name="Peters L."/>
            <person name="Mikhailova N."/>
            <person name="Held B."/>
            <person name="Kyrpides N."/>
            <person name="Mavromatis K."/>
            <person name="Ivanova N."/>
            <person name="Brettin T."/>
            <person name="Detter J.C."/>
            <person name="Han C."/>
            <person name="Larimer F."/>
            <person name="Land M."/>
            <person name="Hauser L."/>
            <person name="Markowitz V."/>
            <person name="Cheng J.-F."/>
            <person name="Hugenholtz P."/>
            <person name="Woyke T."/>
            <person name="Wu D."/>
            <person name="Spring S."/>
            <person name="Schroeder M."/>
            <person name="Brambilla E."/>
            <person name="Klenk H.-P."/>
            <person name="Eisen J.A."/>
        </authorList>
    </citation>
    <scope>NUCLEOTIDE SEQUENCE [LARGE SCALE GENOMIC DNA]</scope>
    <source>
        <strain evidence="13">DSM 15978 / NBRC 107637 / DMS1</strain>
    </source>
</reference>
<dbReference type="InterPro" id="IPR039650">
    <property type="entry name" value="HdrA-like"/>
</dbReference>
<keyword evidence="9 10" id="KW-0411">Iron-sulfur</keyword>
<feature type="domain" description="4Fe-4S ferredoxin-type" evidence="11">
    <location>
        <begin position="282"/>
        <end position="311"/>
    </location>
</feature>
<comment type="subunit">
    <text evidence="10">The ferredoxin:CoB-CoM heterodisulfide reductase is composed of three subunits; HdrA, HdrB and HdrC.</text>
</comment>
<dbReference type="Gene3D" id="3.40.50.720">
    <property type="entry name" value="NAD(P)-binding Rossmann-like Domain"/>
    <property type="match status" value="1"/>
</dbReference>
<evidence type="ECO:0000256" key="3">
    <source>
        <dbReference type="ARBA" id="ARBA00022485"/>
    </source>
</evidence>
<dbReference type="GO" id="GO:0051539">
    <property type="term" value="F:4 iron, 4 sulfur cluster binding"/>
    <property type="evidence" value="ECO:0007669"/>
    <property type="project" value="UniProtKB-UniRule"/>
</dbReference>
<dbReference type="InterPro" id="IPR003813">
    <property type="entry name" value="MvhD/FlpD"/>
</dbReference>
<dbReference type="GO" id="GO:0046872">
    <property type="term" value="F:metal ion binding"/>
    <property type="evidence" value="ECO:0007669"/>
    <property type="project" value="UniProtKB-KW"/>
</dbReference>
<dbReference type="PANTHER" id="PTHR43498">
    <property type="entry name" value="FERREDOXIN:COB-COM HETERODISULFIDE REDUCTASE SUBUNIT A"/>
    <property type="match status" value="1"/>
</dbReference>
<dbReference type="Pfam" id="PF12838">
    <property type="entry name" value="Fer4_7"/>
    <property type="match status" value="1"/>
</dbReference>
<dbReference type="SUPFAM" id="SSF54862">
    <property type="entry name" value="4Fe-4S ferredoxins"/>
    <property type="match status" value="1"/>
</dbReference>